<dbReference type="InterPro" id="IPR013974">
    <property type="entry name" value="SAF"/>
</dbReference>
<dbReference type="SMART" id="SM00858">
    <property type="entry name" value="SAF"/>
    <property type="match status" value="1"/>
</dbReference>
<accession>A0A7V0T4Z5</accession>
<comment type="caution">
    <text evidence="4">The sequence shown here is derived from an EMBL/GenBank/DDBJ whole genome shotgun (WGS) entry which is preliminary data.</text>
</comment>
<evidence type="ECO:0000313" key="4">
    <source>
        <dbReference type="EMBL" id="HDQ99013.1"/>
    </source>
</evidence>
<evidence type="ECO:0000256" key="2">
    <source>
        <dbReference type="SAM" id="Phobius"/>
    </source>
</evidence>
<feature type="compositionally biased region" description="Basic and acidic residues" evidence="1">
    <location>
        <begin position="221"/>
        <end position="231"/>
    </location>
</feature>
<feature type="compositionally biased region" description="Basic and acidic residues" evidence="1">
    <location>
        <begin position="240"/>
        <end position="256"/>
    </location>
</feature>
<feature type="region of interest" description="Disordered" evidence="1">
    <location>
        <begin position="213"/>
        <end position="256"/>
    </location>
</feature>
<protein>
    <recommendedName>
        <fullName evidence="3">SAF domain-containing protein</fullName>
    </recommendedName>
</protein>
<feature type="domain" description="SAF" evidence="3">
    <location>
        <begin position="46"/>
        <end position="110"/>
    </location>
</feature>
<dbReference type="CDD" id="cd11614">
    <property type="entry name" value="SAF_CpaB_FlgA_like"/>
    <property type="match status" value="1"/>
</dbReference>
<name>A0A7V0T4Z5_UNCW3</name>
<evidence type="ECO:0000259" key="3">
    <source>
        <dbReference type="SMART" id="SM00858"/>
    </source>
</evidence>
<keyword evidence="2" id="KW-0472">Membrane</keyword>
<feature type="transmembrane region" description="Helical" evidence="2">
    <location>
        <begin position="15"/>
        <end position="36"/>
    </location>
</feature>
<dbReference type="Proteomes" id="UP000885672">
    <property type="component" value="Unassembled WGS sequence"/>
</dbReference>
<keyword evidence="2" id="KW-1133">Transmembrane helix</keyword>
<proteinExistence type="predicted"/>
<gene>
    <name evidence="4" type="ORF">ENN51_01810</name>
</gene>
<reference evidence="4" key="1">
    <citation type="journal article" date="2020" name="mSystems">
        <title>Genome- and Community-Level Interaction Insights into Carbon Utilization and Element Cycling Functions of Hydrothermarchaeota in Hydrothermal Sediment.</title>
        <authorList>
            <person name="Zhou Z."/>
            <person name="Liu Y."/>
            <person name="Xu W."/>
            <person name="Pan J."/>
            <person name="Luo Z.H."/>
            <person name="Li M."/>
        </authorList>
    </citation>
    <scope>NUCLEOTIDE SEQUENCE [LARGE SCALE GENOMIC DNA]</scope>
    <source>
        <strain evidence="4">SpSt-1182</strain>
    </source>
</reference>
<organism evidence="4">
    <name type="scientific">candidate division WOR-3 bacterium</name>
    <dbReference type="NCBI Taxonomy" id="2052148"/>
    <lineage>
        <taxon>Bacteria</taxon>
        <taxon>Bacteria division WOR-3</taxon>
    </lineage>
</organism>
<sequence>MSDEAGQSVVTKKDWRILVIALVLGAIAVVLLNVYINARQRGEKLVDVLVASQKLEPGVQLEAAMLEEAKVPQGAVTGRVAVPSDKPLVLGQHLAVGLDRGQPLYMQFVESAVFTEEMSRQLIEDERAYSITFNTPLTEAVPPGTRIDIYASYIKNNKTHAFQLYENARVLMRIGRSLVLAVTPDQALALQVARQNVTQLSFAVRKEGQEEGTDLEVSVDDIPKLRGDPIMRGKSGPRPIPEDRRIIPEPEGRIQR</sequence>
<evidence type="ECO:0000256" key="1">
    <source>
        <dbReference type="SAM" id="MobiDB-lite"/>
    </source>
</evidence>
<dbReference type="AlphaFoldDB" id="A0A7V0T4Z5"/>
<keyword evidence="2" id="KW-0812">Transmembrane</keyword>
<dbReference type="EMBL" id="DSBX01000066">
    <property type="protein sequence ID" value="HDQ99013.1"/>
    <property type="molecule type" value="Genomic_DNA"/>
</dbReference>